<comment type="caution">
    <text evidence="10">The sequence shown here is derived from an EMBL/GenBank/DDBJ whole genome shotgun (WGS) entry which is preliminary data.</text>
</comment>
<evidence type="ECO:0000256" key="1">
    <source>
        <dbReference type="ARBA" id="ARBA00003805"/>
    </source>
</evidence>
<dbReference type="PANTHER" id="PTHR34930">
    <property type="entry name" value="GEO05313P1"/>
    <property type="match status" value="1"/>
</dbReference>
<gene>
    <name evidence="10" type="ORF">BpHYR1_045788</name>
</gene>
<organism evidence="10 11">
    <name type="scientific">Brachionus plicatilis</name>
    <name type="common">Marine rotifer</name>
    <name type="synonym">Brachionus muelleri</name>
    <dbReference type="NCBI Taxonomy" id="10195"/>
    <lineage>
        <taxon>Eukaryota</taxon>
        <taxon>Metazoa</taxon>
        <taxon>Spiralia</taxon>
        <taxon>Gnathifera</taxon>
        <taxon>Rotifera</taxon>
        <taxon>Eurotatoria</taxon>
        <taxon>Monogononta</taxon>
        <taxon>Pseudotrocha</taxon>
        <taxon>Ploima</taxon>
        <taxon>Brachionidae</taxon>
        <taxon>Brachionus</taxon>
    </lineage>
</organism>
<evidence type="ECO:0000256" key="5">
    <source>
        <dbReference type="ARBA" id="ARBA00021471"/>
    </source>
</evidence>
<dbReference type="GO" id="GO:0005634">
    <property type="term" value="C:nucleus"/>
    <property type="evidence" value="ECO:0007669"/>
    <property type="project" value="UniProtKB-SubCell"/>
</dbReference>
<dbReference type="EMBL" id="REGN01012915">
    <property type="protein sequence ID" value="RMZ94630.1"/>
    <property type="molecule type" value="Genomic_DNA"/>
</dbReference>
<feature type="compositionally biased region" description="Basic and acidic residues" evidence="9">
    <location>
        <begin position="107"/>
        <end position="120"/>
    </location>
</feature>
<protein>
    <recommendedName>
        <fullName evidence="5">Microtubule-associated protein Jupiter</fullName>
    </recommendedName>
</protein>
<evidence type="ECO:0000313" key="10">
    <source>
        <dbReference type="EMBL" id="RMZ94630.1"/>
    </source>
</evidence>
<keyword evidence="11" id="KW-1185">Reference proteome</keyword>
<feature type="compositionally biased region" description="Basic and acidic residues" evidence="9">
    <location>
        <begin position="64"/>
        <end position="80"/>
    </location>
</feature>
<evidence type="ECO:0000256" key="6">
    <source>
        <dbReference type="ARBA" id="ARBA00022490"/>
    </source>
</evidence>
<evidence type="ECO:0000313" key="11">
    <source>
        <dbReference type="Proteomes" id="UP000276133"/>
    </source>
</evidence>
<keyword evidence="6" id="KW-0963">Cytoplasm</keyword>
<reference evidence="10 11" key="1">
    <citation type="journal article" date="2018" name="Sci. Rep.">
        <title>Genomic signatures of local adaptation to the degree of environmental predictability in rotifers.</title>
        <authorList>
            <person name="Franch-Gras L."/>
            <person name="Hahn C."/>
            <person name="Garcia-Roger E.M."/>
            <person name="Carmona M.J."/>
            <person name="Serra M."/>
            <person name="Gomez A."/>
        </authorList>
    </citation>
    <scope>NUCLEOTIDE SEQUENCE [LARGE SCALE GENOMIC DNA]</scope>
    <source>
        <strain evidence="10">HYR1</strain>
    </source>
</reference>
<accession>A0A3M7P759</accession>
<evidence type="ECO:0000256" key="8">
    <source>
        <dbReference type="ARBA" id="ARBA00023242"/>
    </source>
</evidence>
<comment type="similarity">
    <text evidence="4">Belongs to the MAP Jupiter family.</text>
</comment>
<evidence type="ECO:0000256" key="3">
    <source>
        <dbReference type="ARBA" id="ARBA00004496"/>
    </source>
</evidence>
<evidence type="ECO:0000256" key="4">
    <source>
        <dbReference type="ARBA" id="ARBA00005344"/>
    </source>
</evidence>
<feature type="region of interest" description="Disordered" evidence="9">
    <location>
        <begin position="12"/>
        <end position="33"/>
    </location>
</feature>
<feature type="region of interest" description="Disordered" evidence="9">
    <location>
        <begin position="58"/>
        <end position="142"/>
    </location>
</feature>
<dbReference type="InterPro" id="IPR033335">
    <property type="entry name" value="JUPITER"/>
</dbReference>
<evidence type="ECO:0000256" key="9">
    <source>
        <dbReference type="SAM" id="MobiDB-lite"/>
    </source>
</evidence>
<name>A0A3M7P759_BRAPC</name>
<sequence>MTSANFFTGFIGDKPTSRVINPPGGRTNNIFGGCEPEESSVIKKENIRPISNIFGEAEAPKCASRPDRMKSNIFRDDSTKSDQSVSNKKRSGIDPITGRTFEDDEKKDESKKGDQMEGKNAKMIHTSSKILQPPGGKSHKLW</sequence>
<dbReference type="OrthoDB" id="10071234at2759"/>
<evidence type="ECO:0000256" key="7">
    <source>
        <dbReference type="ARBA" id="ARBA00022553"/>
    </source>
</evidence>
<keyword evidence="8" id="KW-0539">Nucleus</keyword>
<dbReference type="Proteomes" id="UP000276133">
    <property type="component" value="Unassembled WGS sequence"/>
</dbReference>
<dbReference type="PANTHER" id="PTHR34930:SF2">
    <property type="entry name" value="MICROTUBULE-ASSOCIATED PROTEIN JUPITER"/>
    <property type="match status" value="1"/>
</dbReference>
<evidence type="ECO:0000256" key="2">
    <source>
        <dbReference type="ARBA" id="ARBA00004123"/>
    </source>
</evidence>
<dbReference type="AlphaFoldDB" id="A0A3M7P759"/>
<dbReference type="GO" id="GO:0005737">
    <property type="term" value="C:cytoplasm"/>
    <property type="evidence" value="ECO:0007669"/>
    <property type="project" value="UniProtKB-SubCell"/>
</dbReference>
<keyword evidence="7" id="KW-0597">Phosphoprotein</keyword>
<proteinExistence type="inferred from homology"/>
<comment type="function">
    <text evidence="1">Binds to all microtubule populations.</text>
</comment>
<comment type="subcellular location">
    <subcellularLocation>
        <location evidence="3">Cytoplasm</location>
    </subcellularLocation>
    <subcellularLocation>
        <location evidence="2">Nucleus</location>
    </subcellularLocation>
</comment>